<organism evidence="1 2">
    <name type="scientific">Dreissena polymorpha</name>
    <name type="common">Zebra mussel</name>
    <name type="synonym">Mytilus polymorpha</name>
    <dbReference type="NCBI Taxonomy" id="45954"/>
    <lineage>
        <taxon>Eukaryota</taxon>
        <taxon>Metazoa</taxon>
        <taxon>Spiralia</taxon>
        <taxon>Lophotrochozoa</taxon>
        <taxon>Mollusca</taxon>
        <taxon>Bivalvia</taxon>
        <taxon>Autobranchia</taxon>
        <taxon>Heteroconchia</taxon>
        <taxon>Euheterodonta</taxon>
        <taxon>Imparidentia</taxon>
        <taxon>Neoheterodontei</taxon>
        <taxon>Myida</taxon>
        <taxon>Dreissenoidea</taxon>
        <taxon>Dreissenidae</taxon>
        <taxon>Dreissena</taxon>
    </lineage>
</organism>
<keyword evidence="2" id="KW-1185">Reference proteome</keyword>
<accession>A0A9D4MXX9</accession>
<proteinExistence type="predicted"/>
<gene>
    <name evidence="1" type="ORF">DPMN_009961</name>
</gene>
<evidence type="ECO:0000313" key="1">
    <source>
        <dbReference type="EMBL" id="KAH3885963.1"/>
    </source>
</evidence>
<dbReference type="Proteomes" id="UP000828390">
    <property type="component" value="Unassembled WGS sequence"/>
</dbReference>
<protein>
    <submittedName>
        <fullName evidence="1">Uncharacterized protein</fullName>
    </submittedName>
</protein>
<evidence type="ECO:0000313" key="2">
    <source>
        <dbReference type="Proteomes" id="UP000828390"/>
    </source>
</evidence>
<reference evidence="1" key="2">
    <citation type="submission" date="2020-11" db="EMBL/GenBank/DDBJ databases">
        <authorList>
            <person name="McCartney M.A."/>
            <person name="Auch B."/>
            <person name="Kono T."/>
            <person name="Mallez S."/>
            <person name="Becker A."/>
            <person name="Gohl D.M."/>
            <person name="Silverstein K.A.T."/>
            <person name="Koren S."/>
            <person name="Bechman K.B."/>
            <person name="Herman A."/>
            <person name="Abrahante J.E."/>
            <person name="Garbe J."/>
        </authorList>
    </citation>
    <scope>NUCLEOTIDE SEQUENCE</scope>
    <source>
        <strain evidence="1">Duluth1</strain>
        <tissue evidence="1">Whole animal</tissue>
    </source>
</reference>
<comment type="caution">
    <text evidence="1">The sequence shown here is derived from an EMBL/GenBank/DDBJ whole genome shotgun (WGS) entry which is preliminary data.</text>
</comment>
<dbReference type="AlphaFoldDB" id="A0A9D4MXX9"/>
<dbReference type="EMBL" id="JAIWYP010000001">
    <property type="protein sequence ID" value="KAH3885963.1"/>
    <property type="molecule type" value="Genomic_DNA"/>
</dbReference>
<reference evidence="1" key="1">
    <citation type="journal article" date="2019" name="bioRxiv">
        <title>The Genome of the Zebra Mussel, Dreissena polymorpha: A Resource for Invasive Species Research.</title>
        <authorList>
            <person name="McCartney M.A."/>
            <person name="Auch B."/>
            <person name="Kono T."/>
            <person name="Mallez S."/>
            <person name="Zhang Y."/>
            <person name="Obille A."/>
            <person name="Becker A."/>
            <person name="Abrahante J.E."/>
            <person name="Garbe J."/>
            <person name="Badalamenti J.P."/>
            <person name="Herman A."/>
            <person name="Mangelson H."/>
            <person name="Liachko I."/>
            <person name="Sullivan S."/>
            <person name="Sone E.D."/>
            <person name="Koren S."/>
            <person name="Silverstein K.A.T."/>
            <person name="Beckman K.B."/>
            <person name="Gohl D.M."/>
        </authorList>
    </citation>
    <scope>NUCLEOTIDE SEQUENCE</scope>
    <source>
        <strain evidence="1">Duluth1</strain>
        <tissue evidence="1">Whole animal</tissue>
    </source>
</reference>
<sequence length="171" mass="18571">MPYSVSCQYIDAILINFQLPLSKWKPATLSSYSCCEVSTSPAKRPTPSSTPRTMASPALQLAHQENQGTETAAQASSVVDPGVKASSTWEIKRLHRHAVSSGNVVSLVYDSSGDKSDDASTVSERSSLLVRSRVTTVDISIHSHRGHSWSTIQDLTQSPSRWTQALHTLTC</sequence>
<name>A0A9D4MXX9_DREPO</name>